<dbReference type="AlphaFoldDB" id="D2VCB0"/>
<dbReference type="GeneID" id="8857240"/>
<evidence type="ECO:0000313" key="2">
    <source>
        <dbReference type="EMBL" id="EFC45623.1"/>
    </source>
</evidence>
<name>D2VCB0_NAEGR</name>
<dbReference type="RefSeq" id="XP_002678367.1">
    <property type="nucleotide sequence ID" value="XM_002678321.1"/>
</dbReference>
<dbReference type="OrthoDB" id="10506332at2759"/>
<evidence type="ECO:0000313" key="3">
    <source>
        <dbReference type="Proteomes" id="UP000006671"/>
    </source>
</evidence>
<sequence>MTRNNNNNKRKSSDSSGKQKKRKIQTGELPSSIPLDSRDGEGEVDFILESGDFEYKPEYEEWNQVPSEKQLVFSVIWGVFAKCARCKINQHLDMNASCTINHETLGSCAHQVFYLMMKDSKGEFRRWYQDVWWNGIRKRSKCIQFIFRNCLPNFDKYDDWGMVLILHTNNTSQFGTLKCRQQMNITRMSITCNIETGEVWSSFRFKKSIEKVR</sequence>
<protein>
    <submittedName>
        <fullName evidence="2">Uncharacterized protein</fullName>
    </submittedName>
</protein>
<organism evidence="3">
    <name type="scientific">Naegleria gruberi</name>
    <name type="common">Amoeba</name>
    <dbReference type="NCBI Taxonomy" id="5762"/>
    <lineage>
        <taxon>Eukaryota</taxon>
        <taxon>Discoba</taxon>
        <taxon>Heterolobosea</taxon>
        <taxon>Tetramitia</taxon>
        <taxon>Eutetramitia</taxon>
        <taxon>Vahlkampfiidae</taxon>
        <taxon>Naegleria</taxon>
    </lineage>
</organism>
<dbReference type="EMBL" id="GG738862">
    <property type="protein sequence ID" value="EFC45623.1"/>
    <property type="molecule type" value="Genomic_DNA"/>
</dbReference>
<dbReference type="KEGG" id="ngr:NAEGRDRAFT_66507"/>
<feature type="region of interest" description="Disordered" evidence="1">
    <location>
        <begin position="1"/>
        <end position="40"/>
    </location>
</feature>
<accession>D2VCB0</accession>
<keyword evidence="3" id="KW-1185">Reference proteome</keyword>
<evidence type="ECO:0000256" key="1">
    <source>
        <dbReference type="SAM" id="MobiDB-lite"/>
    </source>
</evidence>
<dbReference type="Proteomes" id="UP000006671">
    <property type="component" value="Unassembled WGS sequence"/>
</dbReference>
<gene>
    <name evidence="2" type="ORF">NAEGRDRAFT_66507</name>
</gene>
<dbReference type="VEuPathDB" id="AmoebaDB:NAEGRDRAFT_66507"/>
<proteinExistence type="predicted"/>
<dbReference type="InParanoid" id="D2VCB0"/>
<reference evidence="2 3" key="1">
    <citation type="journal article" date="2010" name="Cell">
        <title>The genome of Naegleria gruberi illuminates early eukaryotic versatility.</title>
        <authorList>
            <person name="Fritz-Laylin L.K."/>
            <person name="Prochnik S.E."/>
            <person name="Ginger M.L."/>
            <person name="Dacks J.B."/>
            <person name="Carpenter M.L."/>
            <person name="Field M.C."/>
            <person name="Kuo A."/>
            <person name="Paredez A."/>
            <person name="Chapman J."/>
            <person name="Pham J."/>
            <person name="Shu S."/>
            <person name="Neupane R."/>
            <person name="Cipriano M."/>
            <person name="Mancuso J."/>
            <person name="Tu H."/>
            <person name="Salamov A."/>
            <person name="Lindquist E."/>
            <person name="Shapiro H."/>
            <person name="Lucas S."/>
            <person name="Grigoriev I.V."/>
            <person name="Cande W.Z."/>
            <person name="Fulton C."/>
            <person name="Rokhsar D.S."/>
            <person name="Dawson S.C."/>
        </authorList>
    </citation>
    <scope>NUCLEOTIDE SEQUENCE [LARGE SCALE GENOMIC DNA]</scope>
    <source>
        <strain evidence="2 3">NEG-M</strain>
    </source>
</reference>